<dbReference type="AlphaFoldDB" id="A0AAN9HZY3"/>
<sequence length="256" mass="29286">MYSVRSGYAIALDLLFPGSSSSSSNATQIYWKKLWSAPAIPRTKELVWRACNGIVPVKELLRHRRIINDDICPCCGLEVETIYHELVSCEDVKGIWFASSLGIRGIPSESAFSNWFQSNFLQFGNKEATGLACELIWVIWCRRNAWNFNGIKQDVRHVLNYASSIHCPFETDCLRIVQAWNQKRKILGYWQDILNECREDAAHLDAFSISFTGRSCNKVTHFLASFSFSMYDHVWLDDFPPSLMDLIYADVATSFS</sequence>
<reference evidence="3 4" key="1">
    <citation type="submission" date="2024-01" db="EMBL/GenBank/DDBJ databases">
        <title>The genomes of 5 underutilized Papilionoideae crops provide insights into root nodulation and disease resistanc.</title>
        <authorList>
            <person name="Yuan L."/>
        </authorList>
    </citation>
    <scope>NUCLEOTIDE SEQUENCE [LARGE SCALE GENOMIC DNA]</scope>
    <source>
        <strain evidence="3">ZHUSHIDOU_FW_LH</strain>
        <tissue evidence="3">Leaf</tissue>
    </source>
</reference>
<name>A0AAN9HZY3_CROPI</name>
<feature type="domain" description="RNase H type-1" evidence="1">
    <location>
        <begin position="169"/>
        <end position="226"/>
    </location>
</feature>
<dbReference type="GO" id="GO:0004523">
    <property type="term" value="F:RNA-DNA hybrid ribonuclease activity"/>
    <property type="evidence" value="ECO:0007669"/>
    <property type="project" value="InterPro"/>
</dbReference>
<dbReference type="EMBL" id="JAYWIO010000005">
    <property type="protein sequence ID" value="KAK7258625.1"/>
    <property type="molecule type" value="Genomic_DNA"/>
</dbReference>
<protein>
    <recommendedName>
        <fullName evidence="5">Reverse transcriptase zinc-binding domain-containing protein</fullName>
    </recommendedName>
</protein>
<evidence type="ECO:0000313" key="4">
    <source>
        <dbReference type="Proteomes" id="UP001372338"/>
    </source>
</evidence>
<evidence type="ECO:0000259" key="2">
    <source>
        <dbReference type="Pfam" id="PF13966"/>
    </source>
</evidence>
<feature type="domain" description="Reverse transcriptase zinc-binding" evidence="2">
    <location>
        <begin position="24"/>
        <end position="96"/>
    </location>
</feature>
<gene>
    <name evidence="3" type="ORF">RIF29_24206</name>
</gene>
<proteinExistence type="predicted"/>
<dbReference type="Pfam" id="PF13966">
    <property type="entry name" value="zf-RVT"/>
    <property type="match status" value="1"/>
</dbReference>
<dbReference type="InterPro" id="IPR026960">
    <property type="entry name" value="RVT-Znf"/>
</dbReference>
<dbReference type="Pfam" id="PF13456">
    <property type="entry name" value="RVT_3"/>
    <property type="match status" value="1"/>
</dbReference>
<keyword evidence="4" id="KW-1185">Reference proteome</keyword>
<evidence type="ECO:0000259" key="1">
    <source>
        <dbReference type="Pfam" id="PF13456"/>
    </source>
</evidence>
<dbReference type="InterPro" id="IPR002156">
    <property type="entry name" value="RNaseH_domain"/>
</dbReference>
<dbReference type="GO" id="GO:0003676">
    <property type="term" value="F:nucleic acid binding"/>
    <property type="evidence" value="ECO:0007669"/>
    <property type="project" value="InterPro"/>
</dbReference>
<dbReference type="Proteomes" id="UP001372338">
    <property type="component" value="Unassembled WGS sequence"/>
</dbReference>
<comment type="caution">
    <text evidence="3">The sequence shown here is derived from an EMBL/GenBank/DDBJ whole genome shotgun (WGS) entry which is preliminary data.</text>
</comment>
<organism evidence="3 4">
    <name type="scientific">Crotalaria pallida</name>
    <name type="common">Smooth rattlebox</name>
    <name type="synonym">Crotalaria striata</name>
    <dbReference type="NCBI Taxonomy" id="3830"/>
    <lineage>
        <taxon>Eukaryota</taxon>
        <taxon>Viridiplantae</taxon>
        <taxon>Streptophyta</taxon>
        <taxon>Embryophyta</taxon>
        <taxon>Tracheophyta</taxon>
        <taxon>Spermatophyta</taxon>
        <taxon>Magnoliopsida</taxon>
        <taxon>eudicotyledons</taxon>
        <taxon>Gunneridae</taxon>
        <taxon>Pentapetalae</taxon>
        <taxon>rosids</taxon>
        <taxon>fabids</taxon>
        <taxon>Fabales</taxon>
        <taxon>Fabaceae</taxon>
        <taxon>Papilionoideae</taxon>
        <taxon>50 kb inversion clade</taxon>
        <taxon>genistoids sensu lato</taxon>
        <taxon>core genistoids</taxon>
        <taxon>Crotalarieae</taxon>
        <taxon>Crotalaria</taxon>
    </lineage>
</organism>
<evidence type="ECO:0008006" key="5">
    <source>
        <dbReference type="Google" id="ProtNLM"/>
    </source>
</evidence>
<accession>A0AAN9HZY3</accession>
<evidence type="ECO:0000313" key="3">
    <source>
        <dbReference type="EMBL" id="KAK7258625.1"/>
    </source>
</evidence>